<accession>A0A4V2ZU05</accession>
<comment type="caution">
    <text evidence="1">The sequence shown here is derived from an EMBL/GenBank/DDBJ whole genome shotgun (WGS) entry which is preliminary data.</text>
</comment>
<keyword evidence="2" id="KW-1185">Reference proteome</keyword>
<sequence>MSLKDEWDRLGSETRTWLLENPACLLLPPDMSAKVKADPHIDVELDPNGQVVLSREDLDFIREKAEAAGTIHAPEGEYQFFDTASIPVIRSAASRNGA</sequence>
<protein>
    <submittedName>
        <fullName evidence="1">Uncharacterized protein</fullName>
    </submittedName>
</protein>
<evidence type="ECO:0000313" key="2">
    <source>
        <dbReference type="Proteomes" id="UP000295511"/>
    </source>
</evidence>
<name>A0A4V2ZU05_9MICC</name>
<gene>
    <name evidence="1" type="ORF">E1809_06085</name>
</gene>
<reference evidence="1 2" key="1">
    <citation type="submission" date="2019-03" db="EMBL/GenBank/DDBJ databases">
        <title>Whole genome sequence of Arthrobacter sp JH1-1.</title>
        <authorList>
            <person name="Trinh H.N."/>
        </authorList>
    </citation>
    <scope>NUCLEOTIDE SEQUENCE [LARGE SCALE GENOMIC DNA]</scope>
    <source>
        <strain evidence="1 2">JH1-1</strain>
    </source>
</reference>
<dbReference type="Proteomes" id="UP000295511">
    <property type="component" value="Unassembled WGS sequence"/>
</dbReference>
<dbReference type="OrthoDB" id="4950699at2"/>
<proteinExistence type="predicted"/>
<dbReference type="EMBL" id="SMRU01000005">
    <property type="protein sequence ID" value="TDF99134.1"/>
    <property type="molecule type" value="Genomic_DNA"/>
</dbReference>
<dbReference type="AlphaFoldDB" id="A0A4V2ZU05"/>
<dbReference type="RefSeq" id="WP_133203320.1">
    <property type="nucleotide sequence ID" value="NZ_SMRU01000005.1"/>
</dbReference>
<evidence type="ECO:0000313" key="1">
    <source>
        <dbReference type="EMBL" id="TDF99134.1"/>
    </source>
</evidence>
<organism evidence="1 2">
    <name type="scientific">Arthrobacter terricola</name>
    <dbReference type="NCBI Taxonomy" id="2547396"/>
    <lineage>
        <taxon>Bacteria</taxon>
        <taxon>Bacillati</taxon>
        <taxon>Actinomycetota</taxon>
        <taxon>Actinomycetes</taxon>
        <taxon>Micrococcales</taxon>
        <taxon>Micrococcaceae</taxon>
        <taxon>Arthrobacter</taxon>
    </lineage>
</organism>